<keyword evidence="3" id="KW-1185">Reference proteome</keyword>
<evidence type="ECO:0000256" key="1">
    <source>
        <dbReference type="SAM" id="MobiDB-lite"/>
    </source>
</evidence>
<evidence type="ECO:0000313" key="2">
    <source>
        <dbReference type="EMBL" id="AWI31453.1"/>
    </source>
</evidence>
<sequence length="103" mass="11362">MPSSPQHPAPMPKNLSGTEAEDLALYREKFRRRLPESMEELHGPIQGVTASAPLVIGNSDNRCRRRWGDRSVDGPDSRRPCTLDDEGGRQAGSPVRAGLRADR</sequence>
<accession>A0A2S1SYE5</accession>
<name>A0A2S1SYE5_9ACTN</name>
<feature type="region of interest" description="Disordered" evidence="1">
    <location>
        <begin position="1"/>
        <end position="22"/>
    </location>
</feature>
<dbReference type="AlphaFoldDB" id="A0A2S1SYE5"/>
<organism evidence="2 3">
    <name type="scientific">Streptomyces tirandamycinicus</name>
    <dbReference type="NCBI Taxonomy" id="2174846"/>
    <lineage>
        <taxon>Bacteria</taxon>
        <taxon>Bacillati</taxon>
        <taxon>Actinomycetota</taxon>
        <taxon>Actinomycetes</taxon>
        <taxon>Kitasatosporales</taxon>
        <taxon>Streptomycetaceae</taxon>
        <taxon>Streptomyces</taxon>
    </lineage>
</organism>
<dbReference type="OrthoDB" id="3296614at2"/>
<feature type="compositionally biased region" description="Basic and acidic residues" evidence="1">
    <location>
        <begin position="66"/>
        <end position="88"/>
    </location>
</feature>
<feature type="region of interest" description="Disordered" evidence="1">
    <location>
        <begin position="59"/>
        <end position="103"/>
    </location>
</feature>
<dbReference type="KEGG" id="stir:DDW44_23745"/>
<dbReference type="Proteomes" id="UP000244900">
    <property type="component" value="Chromosome"/>
</dbReference>
<protein>
    <submittedName>
        <fullName evidence="2">Uncharacterized protein</fullName>
    </submittedName>
</protein>
<evidence type="ECO:0000313" key="3">
    <source>
        <dbReference type="Proteomes" id="UP000244900"/>
    </source>
</evidence>
<gene>
    <name evidence="2" type="ORF">DDW44_23745</name>
</gene>
<proteinExistence type="predicted"/>
<dbReference type="EMBL" id="CP029188">
    <property type="protein sequence ID" value="AWI31453.1"/>
    <property type="molecule type" value="Genomic_DNA"/>
</dbReference>
<reference evidence="2 3" key="1">
    <citation type="submission" date="2018-05" db="EMBL/GenBank/DDBJ databases">
        <title>Complete genome sequence of sponge-derived Streptomyces sp. HNM0039.</title>
        <authorList>
            <person name="Huang X."/>
            <person name="Zhou S."/>
        </authorList>
    </citation>
    <scope>NUCLEOTIDE SEQUENCE [LARGE SCALE GENOMIC DNA]</scope>
    <source>
        <strain evidence="2 3">HNM0039</strain>
    </source>
</reference>
<feature type="compositionally biased region" description="Pro residues" evidence="1">
    <location>
        <begin position="1"/>
        <end position="11"/>
    </location>
</feature>